<dbReference type="InterPro" id="IPR017853">
    <property type="entry name" value="GH"/>
</dbReference>
<feature type="transmembrane region" description="Helical" evidence="2">
    <location>
        <begin position="6"/>
        <end position="25"/>
    </location>
</feature>
<protein>
    <submittedName>
        <fullName evidence="4">Spore germination protein YaaH</fullName>
    </submittedName>
</protein>
<dbReference type="Gene3D" id="3.10.50.10">
    <property type="match status" value="1"/>
</dbReference>
<dbReference type="PANTHER" id="PTHR46066:SF2">
    <property type="entry name" value="CHITINASE DOMAIN-CONTAINING PROTEIN 1"/>
    <property type="match status" value="1"/>
</dbReference>
<feature type="domain" description="GH18" evidence="3">
    <location>
        <begin position="132"/>
        <end position="341"/>
    </location>
</feature>
<dbReference type="RefSeq" id="WP_307226679.1">
    <property type="nucleotide sequence ID" value="NZ_JAUSTT010000003.1"/>
</dbReference>
<keyword evidence="1" id="KW-0378">Hydrolase</keyword>
<gene>
    <name evidence="4" type="ORF">J2S08_000688</name>
</gene>
<dbReference type="SUPFAM" id="SSF51445">
    <property type="entry name" value="(Trans)glycosidases"/>
    <property type="match status" value="1"/>
</dbReference>
<reference evidence="4 5" key="1">
    <citation type="submission" date="2023-07" db="EMBL/GenBank/DDBJ databases">
        <title>Genomic Encyclopedia of Type Strains, Phase IV (KMG-IV): sequencing the most valuable type-strain genomes for metagenomic binning, comparative biology and taxonomic classification.</title>
        <authorList>
            <person name="Goeker M."/>
        </authorList>
    </citation>
    <scope>NUCLEOTIDE SEQUENCE [LARGE SCALE GENOMIC DNA]</scope>
    <source>
        <strain evidence="4 5">DSM 23837</strain>
    </source>
</reference>
<dbReference type="InterPro" id="IPR001223">
    <property type="entry name" value="Glyco_hydro18_cat"/>
</dbReference>
<dbReference type="Pfam" id="PF00704">
    <property type="entry name" value="Glyco_hydro_18"/>
    <property type="match status" value="1"/>
</dbReference>
<proteinExistence type="predicted"/>
<evidence type="ECO:0000313" key="4">
    <source>
        <dbReference type="EMBL" id="MDQ0174854.1"/>
    </source>
</evidence>
<keyword evidence="2" id="KW-1133">Transmembrane helix</keyword>
<evidence type="ECO:0000256" key="2">
    <source>
        <dbReference type="SAM" id="Phobius"/>
    </source>
</evidence>
<evidence type="ECO:0000259" key="3">
    <source>
        <dbReference type="Pfam" id="PF00704"/>
    </source>
</evidence>
<dbReference type="PANTHER" id="PTHR46066">
    <property type="entry name" value="CHITINASE DOMAIN-CONTAINING PROTEIN 1 FAMILY MEMBER"/>
    <property type="match status" value="1"/>
</dbReference>
<dbReference type="Gene3D" id="3.20.20.80">
    <property type="entry name" value="Glycosidases"/>
    <property type="match status" value="1"/>
</dbReference>
<sequence>MNVTSKHAAIAVTMTILFILFFWGAKKWNNLDKGKKEEQGEHNVELSAWIVDWQWESGMDDFKKITEGLSSLQAFAAYFDSTDNLYLTDASREAMPQMIAASKESSQVHVDLTVVNDRIGEDGSAVQKDPALITRLLATDESRNKHINNILDVVAKYDFDGVEIDYEKINDGDWNNVCKFYGELYQRLHSLGKSLRIVLEPRTPIEELALPEGPVYVMMAYNLYGSHSDPGPKADYAFIVELAHRMDLVPGDNFIAFSTGGFDWTEGGKIDAVTERQAAMLSQLSLDAPNRDAASGSIYFHYMDNTETKHTVWYADHVTLSQWIDASQRAGYNKIAIWRLGDLGEVTLSHLNQ</sequence>
<dbReference type="InterPro" id="IPR029070">
    <property type="entry name" value="Chitinase_insertion_sf"/>
</dbReference>
<name>A0ABT9WNN7_9BACI</name>
<dbReference type="EMBL" id="JAUSTT010000003">
    <property type="protein sequence ID" value="MDQ0174854.1"/>
    <property type="molecule type" value="Genomic_DNA"/>
</dbReference>
<keyword evidence="2" id="KW-0472">Membrane</keyword>
<dbReference type="Proteomes" id="UP001223586">
    <property type="component" value="Unassembled WGS sequence"/>
</dbReference>
<accession>A0ABT9WNN7</accession>
<keyword evidence="1" id="KW-0326">Glycosidase</keyword>
<comment type="caution">
    <text evidence="4">The sequence shown here is derived from an EMBL/GenBank/DDBJ whole genome shotgun (WGS) entry which is preliminary data.</text>
</comment>
<keyword evidence="2" id="KW-0812">Transmembrane</keyword>
<evidence type="ECO:0000313" key="5">
    <source>
        <dbReference type="Proteomes" id="UP001223586"/>
    </source>
</evidence>
<keyword evidence="5" id="KW-1185">Reference proteome</keyword>
<organism evidence="4 5">
    <name type="scientific">Bacillus chungangensis</name>
    <dbReference type="NCBI Taxonomy" id="587633"/>
    <lineage>
        <taxon>Bacteria</taxon>
        <taxon>Bacillati</taxon>
        <taxon>Bacillota</taxon>
        <taxon>Bacilli</taxon>
        <taxon>Bacillales</taxon>
        <taxon>Bacillaceae</taxon>
        <taxon>Bacillus</taxon>
    </lineage>
</organism>
<evidence type="ECO:0000256" key="1">
    <source>
        <dbReference type="ARBA" id="ARBA00023295"/>
    </source>
</evidence>